<dbReference type="GO" id="GO:0000270">
    <property type="term" value="P:peptidoglycan metabolic process"/>
    <property type="evidence" value="ECO:0007669"/>
    <property type="project" value="TreeGrafter"/>
</dbReference>
<dbReference type="AlphaFoldDB" id="A0A853FFM6"/>
<evidence type="ECO:0000313" key="4">
    <source>
        <dbReference type="Proteomes" id="UP000580517"/>
    </source>
</evidence>
<dbReference type="InterPro" id="IPR000667">
    <property type="entry name" value="Peptidase_S13"/>
</dbReference>
<dbReference type="InterPro" id="IPR012338">
    <property type="entry name" value="Beta-lactam/transpept-like"/>
</dbReference>
<gene>
    <name evidence="3" type="primary">dacB</name>
    <name evidence="3" type="ORF">H0A68_16485</name>
</gene>
<keyword evidence="2 3" id="KW-0378">Hydrolase</keyword>
<dbReference type="Gene3D" id="3.40.710.10">
    <property type="entry name" value="DD-peptidase/beta-lactamase superfamily"/>
    <property type="match status" value="1"/>
</dbReference>
<proteinExistence type="inferred from homology"/>
<dbReference type="PANTHER" id="PTHR30023:SF0">
    <property type="entry name" value="PENICILLIN-SENSITIVE CARBOXYPEPTIDASE A"/>
    <property type="match status" value="1"/>
</dbReference>
<protein>
    <submittedName>
        <fullName evidence="3">D-alanyl-D-alanine carboxypeptidase/D-alanyl-D-alanine-endopeptidase</fullName>
        <ecNumber evidence="3">3.4.16.4</ecNumber>
    </submittedName>
</protein>
<dbReference type="Pfam" id="PF02113">
    <property type="entry name" value="Peptidase_S13"/>
    <property type="match status" value="1"/>
</dbReference>
<organism evidence="3 4">
    <name type="scientific">Allopusillimonas soli</name>
    <dbReference type="NCBI Taxonomy" id="659016"/>
    <lineage>
        <taxon>Bacteria</taxon>
        <taxon>Pseudomonadati</taxon>
        <taxon>Pseudomonadota</taxon>
        <taxon>Betaproteobacteria</taxon>
        <taxon>Burkholderiales</taxon>
        <taxon>Alcaligenaceae</taxon>
        <taxon>Allopusillimonas</taxon>
    </lineage>
</organism>
<name>A0A853FFM6_9BURK</name>
<dbReference type="Proteomes" id="UP000580517">
    <property type="component" value="Unassembled WGS sequence"/>
</dbReference>
<reference evidence="3 4" key="1">
    <citation type="submission" date="2020-07" db="EMBL/GenBank/DDBJ databases">
        <title>Taxonomic revisions and descriptions of new bacterial species based on genomic comparisons in the high-G+C-content subgroup of the family Alcaligenaceae.</title>
        <authorList>
            <person name="Szabo A."/>
            <person name="Felfoldi T."/>
        </authorList>
    </citation>
    <scope>NUCLEOTIDE SEQUENCE [LARGE SCALE GENOMIC DNA]</scope>
    <source>
        <strain evidence="3 4">DSM 25264</strain>
    </source>
</reference>
<evidence type="ECO:0000256" key="2">
    <source>
        <dbReference type="ARBA" id="ARBA00022801"/>
    </source>
</evidence>
<dbReference type="SUPFAM" id="SSF56601">
    <property type="entry name" value="beta-lactamase/transpeptidase-like"/>
    <property type="match status" value="1"/>
</dbReference>
<keyword evidence="4" id="KW-1185">Reference proteome</keyword>
<keyword evidence="3" id="KW-0121">Carboxypeptidase</keyword>
<keyword evidence="3" id="KW-0645">Protease</keyword>
<dbReference type="EMBL" id="JACCEW010000006">
    <property type="protein sequence ID" value="NYT38482.1"/>
    <property type="molecule type" value="Genomic_DNA"/>
</dbReference>
<dbReference type="GO" id="GO:0006508">
    <property type="term" value="P:proteolysis"/>
    <property type="evidence" value="ECO:0007669"/>
    <property type="project" value="InterPro"/>
</dbReference>
<evidence type="ECO:0000313" key="3">
    <source>
        <dbReference type="EMBL" id="NYT38482.1"/>
    </source>
</evidence>
<dbReference type="Gene3D" id="3.50.80.20">
    <property type="entry name" value="D-Ala-D-Ala carboxypeptidase C, peptidase S13"/>
    <property type="match status" value="1"/>
</dbReference>
<accession>A0A853FFM6</accession>
<comment type="caution">
    <text evidence="3">The sequence shown here is derived from an EMBL/GenBank/DDBJ whole genome shotgun (WGS) entry which is preliminary data.</text>
</comment>
<dbReference type="GO" id="GO:0009002">
    <property type="term" value="F:serine-type D-Ala-D-Ala carboxypeptidase activity"/>
    <property type="evidence" value="ECO:0007669"/>
    <property type="project" value="UniProtKB-EC"/>
</dbReference>
<dbReference type="PRINTS" id="PR00922">
    <property type="entry name" value="DADACBPTASE3"/>
</dbReference>
<dbReference type="OrthoDB" id="9802627at2"/>
<dbReference type="NCBIfam" id="TIGR00666">
    <property type="entry name" value="PBP4"/>
    <property type="match status" value="1"/>
</dbReference>
<evidence type="ECO:0000256" key="1">
    <source>
        <dbReference type="ARBA" id="ARBA00006096"/>
    </source>
</evidence>
<sequence length="464" mass="49946">MLLALFSVAGVRAQGLPPELASLWRATKLPESSLSLYVKEVGAATSMLDINSGVPRNPASVMKMVTTWSALSGLGNDYVWRTTMLARGKGRVDGQGTLMGPLYIKAAGDPFLSVQDLWSLLRELRLRGIKNLTEVVVDRSIFGPVATDPGAFDGAPDRPYNASPDAMMVGLGAVRLVFQPDMAARKWIPIVDPPLRDVRIDGEIGWRDAVCPGSPSINTRIEPVSGRYVVHISGAAVGSCGEFSLYRLVMPQPQYFEDIFRQLWRELGGTLAKGIHEGTVPADATVLAWHDSRSLGDTIRQINKHSNNVMARTLLLTLGAERLGPGATPDSGARAAMSVLAAQGVDTRGWHIDNGAGLSRESRLTASGLAGMLDVAWRTPLMPEFISSLAVAGIDGTVRRRMRDDAVQGMAHLKTGSLRAARSLAGYVLGASGKRYILVSFVNDDRAYAVRAFDDALVAWLAEQ</sequence>
<dbReference type="PANTHER" id="PTHR30023">
    <property type="entry name" value="D-ALANYL-D-ALANINE CARBOXYPEPTIDASE"/>
    <property type="match status" value="1"/>
</dbReference>
<dbReference type="EC" id="3.4.16.4" evidence="3"/>
<comment type="similarity">
    <text evidence="1">Belongs to the peptidase S13 family.</text>
</comment>